<reference evidence="1 2" key="2">
    <citation type="submission" date="2017-12" db="EMBL/GenBank/DDBJ databases">
        <title>Genome sequence of Rhizobium sullae HCNT1 isolated from Sulla coronaria nodules and featuring peculiar denitrification phenotypes.</title>
        <authorList>
            <person name="De Diego-Diaz B."/>
            <person name="Treu L."/>
            <person name="Campanaro S."/>
            <person name="Da Silva Duarte V."/>
            <person name="Basaglia M."/>
            <person name="Favaro L."/>
            <person name="Casella S."/>
            <person name="Squartini A."/>
        </authorList>
    </citation>
    <scope>NUCLEOTIDE SEQUENCE [LARGE SCALE GENOMIC DNA]</scope>
    <source>
        <strain evidence="1 2">HCNT1</strain>
    </source>
</reference>
<evidence type="ECO:0000313" key="1">
    <source>
        <dbReference type="EMBL" id="PKA40320.1"/>
    </source>
</evidence>
<evidence type="ECO:0000313" key="2">
    <source>
        <dbReference type="Proteomes" id="UP000232164"/>
    </source>
</evidence>
<gene>
    <name evidence="1" type="ORF">CWR43_27400</name>
</gene>
<protein>
    <submittedName>
        <fullName evidence="1">Uncharacterized protein</fullName>
    </submittedName>
</protein>
<dbReference type="EMBL" id="PIQN01000022">
    <property type="protein sequence ID" value="PKA40320.1"/>
    <property type="molecule type" value="Genomic_DNA"/>
</dbReference>
<organism evidence="1 2">
    <name type="scientific">Rhizobium sullae</name>
    <name type="common">Rhizobium hedysari</name>
    <dbReference type="NCBI Taxonomy" id="50338"/>
    <lineage>
        <taxon>Bacteria</taxon>
        <taxon>Pseudomonadati</taxon>
        <taxon>Pseudomonadota</taxon>
        <taxon>Alphaproteobacteria</taxon>
        <taxon>Hyphomicrobiales</taxon>
        <taxon>Rhizobiaceae</taxon>
        <taxon>Rhizobium/Agrobacterium group</taxon>
        <taxon>Rhizobium</taxon>
    </lineage>
</organism>
<accession>A0A2N0D2H1</accession>
<reference evidence="1 2" key="1">
    <citation type="submission" date="2017-11" db="EMBL/GenBank/DDBJ databases">
        <authorList>
            <person name="Han C.G."/>
        </authorList>
    </citation>
    <scope>NUCLEOTIDE SEQUENCE [LARGE SCALE GENOMIC DNA]</scope>
    <source>
        <strain evidence="1 2">HCNT1</strain>
    </source>
</reference>
<dbReference type="Proteomes" id="UP000232164">
    <property type="component" value="Unassembled WGS sequence"/>
</dbReference>
<dbReference type="AlphaFoldDB" id="A0A2N0D2H1"/>
<proteinExistence type="predicted"/>
<comment type="caution">
    <text evidence="1">The sequence shown here is derived from an EMBL/GenBank/DDBJ whole genome shotgun (WGS) entry which is preliminary data.</text>
</comment>
<name>A0A2N0D2H1_RHISU</name>
<sequence length="71" mass="8341">MPDVPALFDFSILLRRKDAHPSRRFFYAAIRRQVRFGAGGRPAVEFCEKSTLRLELQKIDSEESWATSRRR</sequence>